<organism evidence="7">
    <name type="scientific">Perna viridis</name>
    <name type="common">Asian green mussel</name>
    <name type="synonym">Mytilus viridis</name>
    <dbReference type="NCBI Taxonomy" id="73031"/>
    <lineage>
        <taxon>Eukaryota</taxon>
        <taxon>Metazoa</taxon>
        <taxon>Spiralia</taxon>
        <taxon>Lophotrochozoa</taxon>
        <taxon>Mollusca</taxon>
        <taxon>Bivalvia</taxon>
        <taxon>Autobranchia</taxon>
        <taxon>Pteriomorphia</taxon>
        <taxon>Mytilida</taxon>
        <taxon>Mytiloidea</taxon>
        <taxon>Mytilidae</taxon>
        <taxon>Mytilinae</taxon>
        <taxon>Perna</taxon>
    </lineage>
</organism>
<dbReference type="InterPro" id="IPR013320">
    <property type="entry name" value="ConA-like_dom_sf"/>
</dbReference>
<evidence type="ECO:0000256" key="4">
    <source>
        <dbReference type="ARBA" id="ARBA00022859"/>
    </source>
</evidence>
<sequence>MLEIAGLLLALASAFALETQVIFEEPNGVRLLVADDPSIKAVKFEVQPNGQQLVEDIVEYRVDGVWEFYKPEMEVQSGDDIRYRVTVYHEEGTELTEWKFYKLTSFERPVRSMKRAVVFRDDFHSFNKGSYKIECSAWGGGNHEFQVYVNEPSNLYARGGHFYLKPTLTTDDPRYDDNRLYHGQMKVTDFCGGGPCTQSANWGCDRTAVNGNVLNPIKSGKVTTNAAIRYGTVTVRARIPEGDWLWPAIWMLPRDWKYGGWPRSGEIDLMEARCNSYMKCGSNLEGVQEVASTLHWGPDAGQNRFYKTHGELDKGSGDWADGFHTYKLEWDANHIRVTVDGRQILYVSTPGNSYWGWGGFGGSNPWAGGGRDAPFDQYFQLILNVAVGGQYFPQGCAYNHPRPWHDGSPRQEAEFYEKKSEWLSTWHGERAAMVIDYVEMVQA</sequence>
<keyword evidence="5" id="KW-0732">Signal</keyword>
<evidence type="ECO:0000256" key="2">
    <source>
        <dbReference type="ARBA" id="ARBA00008781"/>
    </source>
</evidence>
<dbReference type="Gene3D" id="2.60.120.200">
    <property type="match status" value="1"/>
</dbReference>
<dbReference type="GO" id="GO:0004553">
    <property type="term" value="F:hydrolase activity, hydrolyzing O-glycosyl compounds"/>
    <property type="evidence" value="ECO:0007669"/>
    <property type="project" value="InterPro"/>
</dbReference>
<dbReference type="PANTHER" id="PTHR10963">
    <property type="entry name" value="GLYCOSYL HYDROLASE-RELATED"/>
    <property type="match status" value="1"/>
</dbReference>
<accession>B9W0H7</accession>
<comment type="similarity">
    <text evidence="2">Belongs to the insect beta-1,3-glucan binding protein family.</text>
</comment>
<dbReference type="CDD" id="cd08024">
    <property type="entry name" value="GH16_CCF"/>
    <property type="match status" value="1"/>
</dbReference>
<dbReference type="GO" id="GO:0030246">
    <property type="term" value="F:carbohydrate binding"/>
    <property type="evidence" value="ECO:0007669"/>
    <property type="project" value="InterPro"/>
</dbReference>
<gene>
    <name evidence="7" type="primary">Lam16</name>
</gene>
<dbReference type="SUPFAM" id="SSF49899">
    <property type="entry name" value="Concanavalin A-like lectins/glucanases"/>
    <property type="match status" value="1"/>
</dbReference>
<keyword evidence="3" id="KW-0399">Innate immunity</keyword>
<evidence type="ECO:0000313" key="7">
    <source>
        <dbReference type="EMBL" id="ACM68926.1"/>
    </source>
</evidence>
<proteinExistence type="evidence at transcript level"/>
<dbReference type="Gene3D" id="2.60.40.2140">
    <property type="entry name" value="Beta-1,3-glucan-recognition protein, N-terminal domain"/>
    <property type="match status" value="1"/>
</dbReference>
<dbReference type="Pfam" id="PF00722">
    <property type="entry name" value="Glyco_hydro_16"/>
    <property type="match status" value="1"/>
</dbReference>
<dbReference type="InterPro" id="IPR031756">
    <property type="entry name" value="BGBP_N"/>
</dbReference>
<feature type="signal peptide" evidence="5">
    <location>
        <begin position="1"/>
        <end position="16"/>
    </location>
</feature>
<evidence type="ECO:0000256" key="1">
    <source>
        <dbReference type="ARBA" id="ARBA00006865"/>
    </source>
</evidence>
<dbReference type="AlphaFoldDB" id="B9W0H7"/>
<feature type="chain" id="PRO_5002892086" evidence="5">
    <location>
        <begin position="17"/>
        <end position="443"/>
    </location>
</feature>
<feature type="domain" description="GH16" evidence="6">
    <location>
        <begin position="96"/>
        <end position="396"/>
    </location>
</feature>
<dbReference type="Pfam" id="PF15886">
    <property type="entry name" value="CBM39"/>
    <property type="match status" value="1"/>
</dbReference>
<dbReference type="GO" id="GO:0045087">
    <property type="term" value="P:innate immune response"/>
    <property type="evidence" value="ECO:0007669"/>
    <property type="project" value="UniProtKB-KW"/>
</dbReference>
<dbReference type="PROSITE" id="PS51762">
    <property type="entry name" value="GH16_2"/>
    <property type="match status" value="1"/>
</dbReference>
<dbReference type="InterPro" id="IPR000757">
    <property type="entry name" value="Beta-glucanase-like"/>
</dbReference>
<evidence type="ECO:0000259" key="6">
    <source>
        <dbReference type="PROSITE" id="PS51762"/>
    </source>
</evidence>
<protein>
    <submittedName>
        <fullName evidence="7">Endo-1,3-beta-D-glucanase</fullName>
    </submittedName>
</protein>
<dbReference type="PANTHER" id="PTHR10963:SF55">
    <property type="entry name" value="GLYCOSIDE HYDROLASE FAMILY 16 PROTEIN"/>
    <property type="match status" value="1"/>
</dbReference>
<dbReference type="EMBL" id="FJ623758">
    <property type="protein sequence ID" value="ACM68926.1"/>
    <property type="molecule type" value="mRNA"/>
</dbReference>
<evidence type="ECO:0000256" key="5">
    <source>
        <dbReference type="SAM" id="SignalP"/>
    </source>
</evidence>
<keyword evidence="4" id="KW-0391">Immunity</keyword>
<name>B9W0H7_PERVI</name>
<dbReference type="GO" id="GO:0005975">
    <property type="term" value="P:carbohydrate metabolic process"/>
    <property type="evidence" value="ECO:0007669"/>
    <property type="project" value="InterPro"/>
</dbReference>
<dbReference type="CAZy" id="GH16">
    <property type="family name" value="Glycoside Hydrolase Family 16"/>
</dbReference>
<comment type="similarity">
    <text evidence="1">Belongs to the glycosyl hydrolase 16 family.</text>
</comment>
<reference evidence="7" key="1">
    <citation type="journal article" date="2011" name="Carbohydr. Res.">
        <title>Enzymatic and molecular characterization of an endo-1,3-beta-d-glucanase from the crystalline styles of the mussel Perna viridis.</title>
        <authorList>
            <person name="Zakharenko A.M."/>
            <person name="Kusaykin M.I."/>
            <person name="Kovalchuk S.N."/>
            <person name="Anastyuk S.D."/>
            <person name="Ly B.M."/>
            <person name="Sova V.V."/>
            <person name="Rasskazov V.A."/>
            <person name="Zvyagintseva T.N."/>
        </authorList>
    </citation>
    <scope>NUCLEOTIDE SEQUENCE</scope>
</reference>
<dbReference type="InterPro" id="IPR043030">
    <property type="entry name" value="BGBP_N_sf"/>
</dbReference>
<dbReference type="InterPro" id="IPR050546">
    <property type="entry name" value="Glycosyl_Hydrlase_16"/>
</dbReference>
<evidence type="ECO:0000256" key="3">
    <source>
        <dbReference type="ARBA" id="ARBA00022588"/>
    </source>
</evidence>